<evidence type="ECO:0000259" key="1">
    <source>
        <dbReference type="Pfam" id="PF07848"/>
    </source>
</evidence>
<dbReference type="Pfam" id="PF07848">
    <property type="entry name" value="PaaX"/>
    <property type="match status" value="1"/>
</dbReference>
<proteinExistence type="predicted"/>
<dbReference type="PANTHER" id="PTHR30319">
    <property type="entry name" value="PHENYLACETIC ACID REGULATOR-RELATED TRANSCRIPTIONAL REPRESSOR"/>
    <property type="match status" value="1"/>
</dbReference>
<dbReference type="InterPro" id="IPR013225">
    <property type="entry name" value="PaaX_C"/>
</dbReference>
<dbReference type="Proteomes" id="UP000633205">
    <property type="component" value="Unassembled WGS sequence"/>
</dbReference>
<dbReference type="InterPro" id="IPR036388">
    <property type="entry name" value="WH-like_DNA-bd_sf"/>
</dbReference>
<name>A0A917DD90_9MICO</name>
<protein>
    <submittedName>
        <fullName evidence="4">Phenylacetic acid degradation operon negative regulatory protein PaaX</fullName>
    </submittedName>
</protein>
<evidence type="ECO:0000259" key="2">
    <source>
        <dbReference type="Pfam" id="PF08223"/>
    </source>
</evidence>
<dbReference type="PIRSF" id="PIRSF020623">
    <property type="entry name" value="PaaX"/>
    <property type="match status" value="1"/>
</dbReference>
<dbReference type="Pfam" id="PF08223">
    <property type="entry name" value="PaaX_C"/>
    <property type="match status" value="1"/>
</dbReference>
<dbReference type="InterPro" id="IPR012906">
    <property type="entry name" value="PaaX-like_N"/>
</dbReference>
<dbReference type="Gene3D" id="1.10.10.10">
    <property type="entry name" value="Winged helix-like DNA-binding domain superfamily/Winged helix DNA-binding domain"/>
    <property type="match status" value="1"/>
</dbReference>
<gene>
    <name evidence="4" type="ORF">GCM10010915_05730</name>
</gene>
<organism evidence="4 5">
    <name type="scientific">Microbacterium faecale</name>
    <dbReference type="NCBI Taxonomy" id="1804630"/>
    <lineage>
        <taxon>Bacteria</taxon>
        <taxon>Bacillati</taxon>
        <taxon>Actinomycetota</taxon>
        <taxon>Actinomycetes</taxon>
        <taxon>Micrococcales</taxon>
        <taxon>Microbacteriaceae</taxon>
        <taxon>Microbacterium</taxon>
    </lineage>
</organism>
<dbReference type="RefSeq" id="WP_188710798.1">
    <property type="nucleotide sequence ID" value="NZ_BMHO01000001.1"/>
</dbReference>
<dbReference type="InterPro" id="IPR048846">
    <property type="entry name" value="PaaX-like_central"/>
</dbReference>
<dbReference type="Gene3D" id="1.20.58.1460">
    <property type="match status" value="1"/>
</dbReference>
<dbReference type="PANTHER" id="PTHR30319:SF1">
    <property type="entry name" value="TRANSCRIPTIONAL REPRESSOR PAAX"/>
    <property type="match status" value="1"/>
</dbReference>
<feature type="domain" description="Transcriptional repressor PaaX-like C-terminal" evidence="2">
    <location>
        <begin position="191"/>
        <end position="274"/>
    </location>
</feature>
<dbReference type="GO" id="GO:0006351">
    <property type="term" value="P:DNA-templated transcription"/>
    <property type="evidence" value="ECO:0007669"/>
    <property type="project" value="InterPro"/>
</dbReference>
<dbReference type="Gene3D" id="3.30.70.2650">
    <property type="match status" value="1"/>
</dbReference>
<feature type="domain" description="Transcriptional repressor PaaX-like central Cas2-like" evidence="3">
    <location>
        <begin position="108"/>
        <end position="177"/>
    </location>
</feature>
<keyword evidence="5" id="KW-1185">Reference proteome</keyword>
<dbReference type="InterPro" id="IPR011965">
    <property type="entry name" value="PaaX_trns_reg"/>
</dbReference>
<evidence type="ECO:0000313" key="4">
    <source>
        <dbReference type="EMBL" id="GGD28547.1"/>
    </source>
</evidence>
<dbReference type="Pfam" id="PF20803">
    <property type="entry name" value="PaaX_M"/>
    <property type="match status" value="1"/>
</dbReference>
<evidence type="ECO:0000313" key="5">
    <source>
        <dbReference type="Proteomes" id="UP000633205"/>
    </source>
</evidence>
<reference evidence="4" key="1">
    <citation type="journal article" date="2014" name="Int. J. Syst. Evol. Microbiol.">
        <title>Complete genome sequence of Corynebacterium casei LMG S-19264T (=DSM 44701T), isolated from a smear-ripened cheese.</title>
        <authorList>
            <consortium name="US DOE Joint Genome Institute (JGI-PGF)"/>
            <person name="Walter F."/>
            <person name="Albersmeier A."/>
            <person name="Kalinowski J."/>
            <person name="Ruckert C."/>
        </authorList>
    </citation>
    <scope>NUCLEOTIDE SEQUENCE</scope>
    <source>
        <strain evidence="4">CGMCC 1.15152</strain>
    </source>
</reference>
<feature type="domain" description="Transcriptional repressor PaaX-like N-terminal" evidence="1">
    <location>
        <begin position="23"/>
        <end position="84"/>
    </location>
</feature>
<evidence type="ECO:0000259" key="3">
    <source>
        <dbReference type="Pfam" id="PF20803"/>
    </source>
</evidence>
<sequence>MDTTAEDLAQLAISVPQSVSSQNILVTLVADFDFAHAGAVPSAAIVDVLGDFGITSAGARIALSRVARSGRLEQVRNGRQTSYKVNPSGLDDREQRLRTYVGFGAEPTRWDGKWTVVTFSIPEEVRGLRPKLRRELERLRFAPLTDAVWVQPRDHAARIIEIGDDLDVSLAVMRATFESPERSGLDPLGAFPLDEIRTLYDQYRRTFEPWLSLVRANRVDAHHALVLRANVLASWRHIALTDPDLPRELLPDDWPQSAVRDIFVELWEGLGPIALQRMRDLVRPHDAELASRLRVRHR</sequence>
<reference evidence="4" key="2">
    <citation type="submission" date="2020-09" db="EMBL/GenBank/DDBJ databases">
        <authorList>
            <person name="Sun Q."/>
            <person name="Zhou Y."/>
        </authorList>
    </citation>
    <scope>NUCLEOTIDE SEQUENCE</scope>
    <source>
        <strain evidence="4">CGMCC 1.15152</strain>
    </source>
</reference>
<dbReference type="AlphaFoldDB" id="A0A917DD90"/>
<dbReference type="EMBL" id="BMHO01000001">
    <property type="protein sequence ID" value="GGD28547.1"/>
    <property type="molecule type" value="Genomic_DNA"/>
</dbReference>
<comment type="caution">
    <text evidence="4">The sequence shown here is derived from an EMBL/GenBank/DDBJ whole genome shotgun (WGS) entry which is preliminary data.</text>
</comment>
<accession>A0A917DD90</accession>